<reference evidence="2 3" key="1">
    <citation type="submission" date="2020-11" db="EMBL/GenBank/DDBJ databases">
        <title>Draft genome sequencing of a Lachnospiraceae strain isolated from anoxic soil subjected to BSD treatment.</title>
        <authorList>
            <person name="Uek A."/>
            <person name="Tonouchi A."/>
        </authorList>
    </citation>
    <scope>NUCLEOTIDE SEQUENCE [LARGE SCALE GENOMIC DNA]</scope>
    <source>
        <strain evidence="2 3">TB5</strain>
    </source>
</reference>
<dbReference type="KEGG" id="ahb:bsdtb5_03730"/>
<dbReference type="GO" id="GO:0016787">
    <property type="term" value="F:hydrolase activity"/>
    <property type="evidence" value="ECO:0007669"/>
    <property type="project" value="InterPro"/>
</dbReference>
<name>A0A7R7ICK4_9FIRM</name>
<accession>A0A7R7ICK4</accession>
<keyword evidence="3" id="KW-1185">Reference proteome</keyword>
<gene>
    <name evidence="2" type="ORF">bsdtb5_03730</name>
</gene>
<proteinExistence type="predicted"/>
<sequence length="340" mass="38327">MAATRPKLNSEAYRIVKVKEDAFTKSGTVLPSNFSIVYMGDTHIGMSGCSQSPESKYEQLLKKIISSNTNGDILCIVHGGDATDHGIDNLQIFIDKTWKTLYDPYTNDKDKIPLFLNTGNHDFKLIKVNGQVTNYDLTAFNNLVAADELFKSDPSAPHPDVQVVPLNKLYLRIVLLNTGYGNRGSFGSVDIGKFEKEIKEIDKWMTYLQGVSNKIRFIVDMHIPPQIGTIGNGNPSHVLNNQYSTLFSKDILDKHYRSMITVSSHHRHCKPPTRYYDPHYKFDFFLTAAGGNCDTVCGGKCNPKCSSQYKYPYHAIRVNYNYVKNILAVDPIHPYDIISL</sequence>
<feature type="domain" description="Calcineurin-like phosphoesterase" evidence="1">
    <location>
        <begin position="35"/>
        <end position="232"/>
    </location>
</feature>
<evidence type="ECO:0000313" key="3">
    <source>
        <dbReference type="Proteomes" id="UP000595897"/>
    </source>
</evidence>
<protein>
    <recommendedName>
        <fullName evidence="1">Calcineurin-like phosphoesterase domain-containing protein</fullName>
    </recommendedName>
</protein>
<evidence type="ECO:0000313" key="2">
    <source>
        <dbReference type="EMBL" id="BCN29078.1"/>
    </source>
</evidence>
<organism evidence="2 3">
    <name type="scientific">Anaeromicropila herbilytica</name>
    <dbReference type="NCBI Taxonomy" id="2785025"/>
    <lineage>
        <taxon>Bacteria</taxon>
        <taxon>Bacillati</taxon>
        <taxon>Bacillota</taxon>
        <taxon>Clostridia</taxon>
        <taxon>Lachnospirales</taxon>
        <taxon>Lachnospiraceae</taxon>
        <taxon>Anaeromicropila</taxon>
    </lineage>
</organism>
<dbReference type="InterPro" id="IPR029052">
    <property type="entry name" value="Metallo-depent_PP-like"/>
</dbReference>
<dbReference type="InterPro" id="IPR004843">
    <property type="entry name" value="Calcineurin-like_PHP"/>
</dbReference>
<dbReference type="RefSeq" id="WP_271714374.1">
    <property type="nucleotide sequence ID" value="NZ_AP024169.1"/>
</dbReference>
<dbReference type="AlphaFoldDB" id="A0A7R7ICK4"/>
<dbReference type="SUPFAM" id="SSF56300">
    <property type="entry name" value="Metallo-dependent phosphatases"/>
    <property type="match status" value="1"/>
</dbReference>
<evidence type="ECO:0000259" key="1">
    <source>
        <dbReference type="Pfam" id="PF00149"/>
    </source>
</evidence>
<dbReference type="EMBL" id="AP024169">
    <property type="protein sequence ID" value="BCN29078.1"/>
    <property type="molecule type" value="Genomic_DNA"/>
</dbReference>
<dbReference type="Gene3D" id="3.60.21.10">
    <property type="match status" value="1"/>
</dbReference>
<dbReference type="Pfam" id="PF00149">
    <property type="entry name" value="Metallophos"/>
    <property type="match status" value="1"/>
</dbReference>
<dbReference type="Proteomes" id="UP000595897">
    <property type="component" value="Chromosome"/>
</dbReference>